<feature type="transmembrane region" description="Helical" evidence="2">
    <location>
        <begin position="149"/>
        <end position="167"/>
    </location>
</feature>
<keyword evidence="4" id="KW-1185">Reference proteome</keyword>
<evidence type="ECO:0000256" key="1">
    <source>
        <dbReference type="PROSITE-ProRule" id="PRU00339"/>
    </source>
</evidence>
<evidence type="ECO:0008006" key="5">
    <source>
        <dbReference type="Google" id="ProtNLM"/>
    </source>
</evidence>
<keyword evidence="2" id="KW-1133">Transmembrane helix</keyword>
<dbReference type="Gene3D" id="1.25.40.10">
    <property type="entry name" value="Tetratricopeptide repeat domain"/>
    <property type="match status" value="1"/>
</dbReference>
<sequence>MNKFAFWNEWEAPFQLTFKLIAGLLLATIASFLIIHWGGLSPFYYWKITGYLENLNFPIFSNHSAFIESTVSIDLPLIFQKVFGGSKSLPLGYTYAYLIVLYVSLVGCLSIATYLKKFWYYLAMGLWILLIMLSGIGKIGIFGLYDESPIILITLLFLPASYYFNSINEEVGLGWRFLIFLGLLAVTFGLIYLGSSYHEPLLFLARFSYLPAALICAIFILIIGHEIIYGILSLTTPYVKSSTNNTTHFILLSLVYLLNLMAVYLKHIGYLDWNIYYLNSFAAFTVSAILGIWGIKSREGRYGKTLPFYPYTGLLYLALAVITFATLAYQALHANDPFIESMQFLILYSHIGFGLMFFLYIIFNFINQLKQNLPVHQFAYVEDNFPYISARLAGMIVVAALFFRANYSSFYLSVAGYYNGLADLNLALGKTDAANYYYKESTAQSQLNHHANFQLAQAEKRPAHQLAYLKNATKKQPTPYVYASLGKAYENSSQFFDAIFTYQEGLRKFPKNWALQNNLALLYNKTNVADSAIYYLKNSTPGSWEQTIVNTNLKAVSAMHGLADDSDNKDLERFDLQSNALANRLVAADTSHLAFVTQPQSPVLNLFTYSYLKNLGLYCHQNKLLQYLQIIDRYENIPENSSFRKELDLIKALNLYQAGRVSAAIEIIYQIKEVEEEESGKWNTLLGKWSLEQGAPLQASKYLEAAREVYYPKASADLAQAYYQLGDQSLALFLLSKESLSNDSINPTQAAAWGKLFEAMQQNKASWKSYSFEREKQLLATAKQTTTNKRIYYEQLGIDNPYYEEGVIAAAKYFLEEEKNEELAYRILHQGISINEYSTPLIKAYIDHCLQTGLIDFAEDTLIKLYDILPKTEYEAYEMAFKTRKENAQAHLDHNW</sequence>
<dbReference type="RefSeq" id="WP_263051396.1">
    <property type="nucleotide sequence ID" value="NZ_CP106735.1"/>
</dbReference>
<proteinExistence type="predicted"/>
<dbReference type="SUPFAM" id="SSF48452">
    <property type="entry name" value="TPR-like"/>
    <property type="match status" value="1"/>
</dbReference>
<name>A0ABY6D219_9BACT</name>
<feature type="transmembrane region" description="Helical" evidence="2">
    <location>
        <begin position="308"/>
        <end position="332"/>
    </location>
</feature>
<evidence type="ECO:0000313" key="3">
    <source>
        <dbReference type="EMBL" id="UXX79665.1"/>
    </source>
</evidence>
<feature type="transmembrane region" description="Helical" evidence="2">
    <location>
        <begin position="248"/>
        <end position="265"/>
    </location>
</feature>
<feature type="transmembrane region" description="Helical" evidence="2">
    <location>
        <begin position="344"/>
        <end position="365"/>
    </location>
</feature>
<accession>A0ABY6D219</accession>
<keyword evidence="2" id="KW-0812">Transmembrane</keyword>
<keyword evidence="2" id="KW-0472">Membrane</keyword>
<dbReference type="InterPro" id="IPR011990">
    <property type="entry name" value="TPR-like_helical_dom_sf"/>
</dbReference>
<feature type="repeat" description="TPR" evidence="1">
    <location>
        <begin position="479"/>
        <end position="512"/>
    </location>
</feature>
<gene>
    <name evidence="3" type="ORF">N7E81_00885</name>
</gene>
<keyword evidence="1" id="KW-0802">TPR repeat</keyword>
<dbReference type="PROSITE" id="PS50005">
    <property type="entry name" value="TPR"/>
    <property type="match status" value="1"/>
</dbReference>
<feature type="transmembrane region" description="Helical" evidence="2">
    <location>
        <begin position="277"/>
        <end position="296"/>
    </location>
</feature>
<dbReference type="InterPro" id="IPR019734">
    <property type="entry name" value="TPR_rpt"/>
</dbReference>
<evidence type="ECO:0000313" key="4">
    <source>
        <dbReference type="Proteomes" id="UP001062165"/>
    </source>
</evidence>
<feature type="transmembrane region" description="Helical" evidence="2">
    <location>
        <begin position="385"/>
        <end position="403"/>
    </location>
</feature>
<evidence type="ECO:0000256" key="2">
    <source>
        <dbReference type="SAM" id="Phobius"/>
    </source>
</evidence>
<feature type="transmembrane region" description="Helical" evidence="2">
    <location>
        <begin position="173"/>
        <end position="195"/>
    </location>
</feature>
<dbReference type="EMBL" id="CP106735">
    <property type="protein sequence ID" value="UXX79665.1"/>
    <property type="molecule type" value="Genomic_DNA"/>
</dbReference>
<feature type="transmembrane region" description="Helical" evidence="2">
    <location>
        <begin position="207"/>
        <end position="228"/>
    </location>
</feature>
<feature type="transmembrane region" description="Helical" evidence="2">
    <location>
        <begin position="91"/>
        <end position="112"/>
    </location>
</feature>
<protein>
    <recommendedName>
        <fullName evidence="5">Tetratricopeptide repeat-containing protein</fullName>
    </recommendedName>
</protein>
<reference evidence="3" key="1">
    <citation type="submission" date="2022-10" db="EMBL/GenBank/DDBJ databases">
        <title>Comparative genomics and taxonomic characterization of three novel marine species of genus Reichenbachiella exhibiting antioxidant and polysaccharide degradation activities.</title>
        <authorList>
            <person name="Muhammad N."/>
            <person name="Lee Y.-J."/>
            <person name="Ko J."/>
            <person name="Kim S.-G."/>
        </authorList>
    </citation>
    <scope>NUCLEOTIDE SEQUENCE</scope>
    <source>
        <strain evidence="3">Wsw4-B4</strain>
    </source>
</reference>
<organism evidence="3 4">
    <name type="scientific">Reichenbachiella carrageenanivorans</name>
    <dbReference type="NCBI Taxonomy" id="2979869"/>
    <lineage>
        <taxon>Bacteria</taxon>
        <taxon>Pseudomonadati</taxon>
        <taxon>Bacteroidota</taxon>
        <taxon>Cytophagia</taxon>
        <taxon>Cytophagales</taxon>
        <taxon>Reichenbachiellaceae</taxon>
        <taxon>Reichenbachiella</taxon>
    </lineage>
</organism>
<feature type="transmembrane region" description="Helical" evidence="2">
    <location>
        <begin position="20"/>
        <end position="39"/>
    </location>
</feature>
<feature type="transmembrane region" description="Helical" evidence="2">
    <location>
        <begin position="118"/>
        <end position="137"/>
    </location>
</feature>
<dbReference type="Proteomes" id="UP001062165">
    <property type="component" value="Chromosome"/>
</dbReference>